<feature type="transmembrane region" description="Helical" evidence="8">
    <location>
        <begin position="109"/>
        <end position="130"/>
    </location>
</feature>
<keyword evidence="7 8" id="KW-0472">Membrane</keyword>
<evidence type="ECO:0000313" key="9">
    <source>
        <dbReference type="EMBL" id="MFD1719725.1"/>
    </source>
</evidence>
<organism evidence="9 10">
    <name type="scientific">Georgenia deserti</name>
    <dbReference type="NCBI Taxonomy" id="2093781"/>
    <lineage>
        <taxon>Bacteria</taxon>
        <taxon>Bacillati</taxon>
        <taxon>Actinomycetota</taxon>
        <taxon>Actinomycetes</taxon>
        <taxon>Micrococcales</taxon>
        <taxon>Bogoriellaceae</taxon>
        <taxon>Georgenia</taxon>
    </lineage>
</organism>
<name>A0ABW4LAK3_9MICO</name>
<feature type="transmembrane region" description="Helical" evidence="8">
    <location>
        <begin position="62"/>
        <end position="79"/>
    </location>
</feature>
<evidence type="ECO:0000256" key="4">
    <source>
        <dbReference type="ARBA" id="ARBA00022475"/>
    </source>
</evidence>
<feature type="transmembrane region" description="Helical" evidence="8">
    <location>
        <begin position="36"/>
        <end position="56"/>
    </location>
</feature>
<reference evidence="10" key="1">
    <citation type="journal article" date="2019" name="Int. J. Syst. Evol. Microbiol.">
        <title>The Global Catalogue of Microorganisms (GCM) 10K type strain sequencing project: providing services to taxonomists for standard genome sequencing and annotation.</title>
        <authorList>
            <consortium name="The Broad Institute Genomics Platform"/>
            <consortium name="The Broad Institute Genome Sequencing Center for Infectious Disease"/>
            <person name="Wu L."/>
            <person name="Ma J."/>
        </authorList>
    </citation>
    <scope>NUCLEOTIDE SEQUENCE [LARGE SCALE GENOMIC DNA]</scope>
    <source>
        <strain evidence="10">JCM 17130</strain>
    </source>
</reference>
<evidence type="ECO:0000256" key="2">
    <source>
        <dbReference type="ARBA" id="ARBA00008821"/>
    </source>
</evidence>
<feature type="transmembrane region" description="Helical" evidence="8">
    <location>
        <begin position="166"/>
        <end position="184"/>
    </location>
</feature>
<keyword evidence="4" id="KW-1003">Cell membrane</keyword>
<comment type="similarity">
    <text evidence="2">Belongs to the nucleobase:cation symporter-2 (NCS2) (TC 2.A.40) family.</text>
</comment>
<dbReference type="RefSeq" id="WP_388010584.1">
    <property type="nucleotide sequence ID" value="NZ_JBHUEE010000012.1"/>
</dbReference>
<evidence type="ECO:0000256" key="1">
    <source>
        <dbReference type="ARBA" id="ARBA00004651"/>
    </source>
</evidence>
<evidence type="ECO:0000256" key="6">
    <source>
        <dbReference type="ARBA" id="ARBA00022989"/>
    </source>
</evidence>
<sequence>MGTRRWWRWTIHGDGRRIAPGEVVAPDERLGWAQTIGIGAQHVIAMFGATFLVPAITGFPPATTLFFSAVGTVLFLVVTAGRVPSYLGSSFAFIAPIGAAAATGQMSHALGGVVAVGVLLALVGVVVHVAGARWIDVVMPPVVTGAIVALIGLNLAPAAWDNVQTGSVTATATIAAILLCAVLFRGFLGRLSILLGVALGYAVASIRGEVDLEQVRQAAWIGLPEFVAPTFDPSLLGLFVPVVLVLVAENVGHVKSVAAMTGRDLDPVMGRALIGDGAATVLAGAGGGSGTTTYAENIGVMAATRVYSTAAYLVAAGFALLLSFSPKFGEVVASVPAGVLGGAGTVLYGMIGVLGVRIWVSNRVDFSDPVNLNTAAVALVVAIADYTWVAGDMVFGGIALGSGAALAIYHVMRFIARVRGTAPAGETAAPARR</sequence>
<dbReference type="NCBIfam" id="TIGR00801">
    <property type="entry name" value="ncs2"/>
    <property type="match status" value="1"/>
</dbReference>
<feature type="transmembrane region" description="Helical" evidence="8">
    <location>
        <begin position="395"/>
        <end position="412"/>
    </location>
</feature>
<dbReference type="Pfam" id="PF00860">
    <property type="entry name" value="Xan_ur_permease"/>
    <property type="match status" value="1"/>
</dbReference>
<gene>
    <name evidence="9" type="ORF">ACFSE6_17910</name>
</gene>
<dbReference type="Proteomes" id="UP001597277">
    <property type="component" value="Unassembled WGS sequence"/>
</dbReference>
<keyword evidence="10" id="KW-1185">Reference proteome</keyword>
<proteinExistence type="inferred from homology"/>
<feature type="transmembrane region" description="Helical" evidence="8">
    <location>
        <begin position="230"/>
        <end position="248"/>
    </location>
</feature>
<protein>
    <submittedName>
        <fullName evidence="9">Uracil-xanthine permease family protein</fullName>
    </submittedName>
</protein>
<dbReference type="InterPro" id="IPR006043">
    <property type="entry name" value="NCS2"/>
</dbReference>
<accession>A0ABW4LAK3</accession>
<evidence type="ECO:0000256" key="7">
    <source>
        <dbReference type="ARBA" id="ARBA00023136"/>
    </source>
</evidence>
<evidence type="ECO:0000256" key="3">
    <source>
        <dbReference type="ARBA" id="ARBA00022448"/>
    </source>
</evidence>
<dbReference type="InterPro" id="IPR006042">
    <property type="entry name" value="Xan_ur_permease"/>
</dbReference>
<dbReference type="PANTHER" id="PTHR42810:SF4">
    <property type="entry name" value="URIC ACID TRANSPORTER UACT"/>
    <property type="match status" value="1"/>
</dbReference>
<comment type="subcellular location">
    <subcellularLocation>
        <location evidence="1">Cell membrane</location>
        <topology evidence="1">Multi-pass membrane protein</topology>
    </subcellularLocation>
</comment>
<feature type="transmembrane region" description="Helical" evidence="8">
    <location>
        <begin position="86"/>
        <end position="103"/>
    </location>
</feature>
<feature type="transmembrane region" description="Helical" evidence="8">
    <location>
        <begin position="372"/>
        <end position="389"/>
    </location>
</feature>
<evidence type="ECO:0000256" key="8">
    <source>
        <dbReference type="SAM" id="Phobius"/>
    </source>
</evidence>
<feature type="transmembrane region" description="Helical" evidence="8">
    <location>
        <begin position="142"/>
        <end position="160"/>
    </location>
</feature>
<feature type="transmembrane region" description="Helical" evidence="8">
    <location>
        <begin position="306"/>
        <end position="325"/>
    </location>
</feature>
<dbReference type="EMBL" id="JBHUEE010000012">
    <property type="protein sequence ID" value="MFD1719725.1"/>
    <property type="molecule type" value="Genomic_DNA"/>
</dbReference>
<keyword evidence="3" id="KW-0813">Transport</keyword>
<comment type="caution">
    <text evidence="9">The sequence shown here is derived from an EMBL/GenBank/DDBJ whole genome shotgun (WGS) entry which is preliminary data.</text>
</comment>
<evidence type="ECO:0000256" key="5">
    <source>
        <dbReference type="ARBA" id="ARBA00022692"/>
    </source>
</evidence>
<keyword evidence="5 8" id="KW-0812">Transmembrane</keyword>
<feature type="transmembrane region" description="Helical" evidence="8">
    <location>
        <begin position="337"/>
        <end position="360"/>
    </location>
</feature>
<dbReference type="PANTHER" id="PTHR42810">
    <property type="entry name" value="PURINE PERMEASE C1399.01C-RELATED"/>
    <property type="match status" value="1"/>
</dbReference>
<evidence type="ECO:0000313" key="10">
    <source>
        <dbReference type="Proteomes" id="UP001597277"/>
    </source>
</evidence>
<keyword evidence="6 8" id="KW-1133">Transmembrane helix</keyword>